<keyword evidence="5" id="KW-1185">Reference proteome</keyword>
<dbReference type="AlphaFoldDB" id="I3EHG2"/>
<evidence type="ECO:0000313" key="4">
    <source>
        <dbReference type="EMBL" id="EIJ88659.1"/>
    </source>
</evidence>
<evidence type="ECO:0000313" key="5">
    <source>
        <dbReference type="Proteomes" id="UP000002872"/>
    </source>
</evidence>
<dbReference type="VEuPathDB" id="MicrosporidiaDB:NEQG_01349"/>
<name>I3EHG2_NEMP3</name>
<gene>
    <name evidence="4" type="ORF">NEQG_01349</name>
</gene>
<evidence type="ECO:0000256" key="2">
    <source>
        <dbReference type="PROSITE-ProRule" id="PRU00104"/>
    </source>
</evidence>
<organism evidence="4 5">
    <name type="scientific">Nematocida parisii (strain ERTm3)</name>
    <name type="common">Nematode killer fungus</name>
    <dbReference type="NCBI Taxonomy" id="935791"/>
    <lineage>
        <taxon>Eukaryota</taxon>
        <taxon>Fungi</taxon>
        <taxon>Fungi incertae sedis</taxon>
        <taxon>Microsporidia</taxon>
        <taxon>Nematocida</taxon>
    </lineage>
</organism>
<protein>
    <recommendedName>
        <fullName evidence="3">HECT domain-containing protein</fullName>
    </recommendedName>
</protein>
<dbReference type="GO" id="GO:0004842">
    <property type="term" value="F:ubiquitin-protein transferase activity"/>
    <property type="evidence" value="ECO:0007669"/>
    <property type="project" value="InterPro"/>
</dbReference>
<dbReference type="InterPro" id="IPR035983">
    <property type="entry name" value="Hect_E3_ubiquitin_ligase"/>
</dbReference>
<dbReference type="HOGENOM" id="CLU_873058_0_0_1"/>
<dbReference type="InParanoid" id="I3EHG2"/>
<dbReference type="InterPro" id="IPR000569">
    <property type="entry name" value="HECT_dom"/>
</dbReference>
<dbReference type="Proteomes" id="UP000002872">
    <property type="component" value="Unassembled WGS sequence"/>
</dbReference>
<dbReference type="OrthoDB" id="8068875at2759"/>
<feature type="non-terminal residue" evidence="4">
    <location>
        <position position="319"/>
    </location>
</feature>
<proteinExistence type="predicted"/>
<dbReference type="EMBL" id="GL870878">
    <property type="protein sequence ID" value="EIJ88659.1"/>
    <property type="molecule type" value="Genomic_DNA"/>
</dbReference>
<comment type="caution">
    <text evidence="2">Lacks conserved residue(s) required for the propagation of feature annotation.</text>
</comment>
<accession>I3EHG2</accession>
<dbReference type="Gene3D" id="3.90.1750.10">
    <property type="entry name" value="Hect, E3 ligase catalytic domains"/>
    <property type="match status" value="1"/>
</dbReference>
<feature type="domain" description="HECT" evidence="3">
    <location>
        <begin position="241"/>
        <end position="319"/>
    </location>
</feature>
<reference evidence="4" key="1">
    <citation type="submission" date="2011-01" db="EMBL/GenBank/DDBJ databases">
        <title>The Genome Sequence of Nematocida parisii strain ERTm3.</title>
        <authorList>
            <consortium name="The Broad Institute Genome Sequencing Platform"/>
            <consortium name="The Broad Institute Genome Sequencing Center for Infectious Disease"/>
            <person name="Cuomo C."/>
            <person name="Troemel E."/>
            <person name="Young S.K."/>
            <person name="Zeng Q."/>
            <person name="Gargeya S."/>
            <person name="Fitzgerald M."/>
            <person name="Haas B."/>
            <person name="Abouelleil A."/>
            <person name="Alvarado L."/>
            <person name="Arachchi H.M."/>
            <person name="Berlin A."/>
            <person name="Chapman S.B."/>
            <person name="Gearin G."/>
            <person name="Goldberg J."/>
            <person name="Griggs A."/>
            <person name="Gujja S."/>
            <person name="Hansen M."/>
            <person name="Heiman D."/>
            <person name="Howarth C."/>
            <person name="Larimer J."/>
            <person name="Lui A."/>
            <person name="MacDonald P.J.P."/>
            <person name="McCowen C."/>
            <person name="Montmayeur A."/>
            <person name="Murphy C."/>
            <person name="Neiman D."/>
            <person name="Pearson M."/>
            <person name="Priest M."/>
            <person name="Roberts A."/>
            <person name="Saif S."/>
            <person name="Shea T."/>
            <person name="Sisk P."/>
            <person name="Stolte C."/>
            <person name="Sykes S."/>
            <person name="Wortman J."/>
            <person name="Nusbaum C."/>
            <person name="Birren B."/>
        </authorList>
    </citation>
    <scope>NUCLEOTIDE SEQUENCE</scope>
    <source>
        <strain evidence="4">ERTm3</strain>
    </source>
</reference>
<dbReference type="PROSITE" id="PS50237">
    <property type="entry name" value="HECT"/>
    <property type="match status" value="1"/>
</dbReference>
<dbReference type="STRING" id="935791.I3EHG2"/>
<keyword evidence="1 2" id="KW-0833">Ubl conjugation pathway</keyword>
<evidence type="ECO:0000259" key="3">
    <source>
        <dbReference type="PROSITE" id="PS50237"/>
    </source>
</evidence>
<evidence type="ECO:0000256" key="1">
    <source>
        <dbReference type="ARBA" id="ARBA00022786"/>
    </source>
</evidence>
<sequence length="319" mass="36779">MLIEVDKVKIQRRGHLPAWLSTFPTLSISIKSNELSSPVITVKNRKECRVGLAFKANTPKDEIYLVLKLDKETMSLPLGIDSITTTVSFKKYKVSISFRAMDTEYFSMHEMNGLRLIAPNPHTPIPNIKKFSTYHSTKNNLIKRVLYNDSPYKVNPKTFETTGYSPILQNNAISEAHRYTLSLLEDGITTRSKEDEDFLRNLRRLRSSPKMFISIFFHVSLEVSRDSILYSFYKLYANPYYKKDLYKRITVKFVGEMGEDHGALRKEFFELAGNELVQDRRFILSGGLFDLATVEEMTEKIDPAMEALSISDTEFYAFV</sequence>
<dbReference type="SUPFAM" id="SSF56204">
    <property type="entry name" value="Hect, E3 ligase catalytic domain"/>
    <property type="match status" value="1"/>
</dbReference>